<proteinExistence type="predicted"/>
<comment type="subcellular location">
    <subcellularLocation>
        <location evidence="1">Nucleus</location>
    </subcellularLocation>
</comment>
<dbReference type="InterPro" id="IPR036390">
    <property type="entry name" value="WH_DNA-bd_sf"/>
</dbReference>
<name>A0A8R7K4E6_TRIUA</name>
<feature type="compositionally biased region" description="Pro residues" evidence="3">
    <location>
        <begin position="43"/>
        <end position="52"/>
    </location>
</feature>
<dbReference type="GO" id="GO:0005634">
    <property type="term" value="C:nucleus"/>
    <property type="evidence" value="ECO:0007669"/>
    <property type="project" value="UniProtKB-SubCell"/>
</dbReference>
<feature type="region of interest" description="Disordered" evidence="3">
    <location>
        <begin position="251"/>
        <end position="272"/>
    </location>
</feature>
<dbReference type="GO" id="GO:0003700">
    <property type="term" value="F:DNA-binding transcription factor activity"/>
    <property type="evidence" value="ECO:0007669"/>
    <property type="project" value="TreeGrafter"/>
</dbReference>
<dbReference type="Gene3D" id="1.10.10.10">
    <property type="entry name" value="Winged helix-like DNA-binding domain superfamily/Winged helix DNA-binding domain"/>
    <property type="match status" value="1"/>
</dbReference>
<reference evidence="6" key="1">
    <citation type="journal article" date="2013" name="Nature">
        <title>Draft genome of the wheat A-genome progenitor Triticum urartu.</title>
        <authorList>
            <person name="Ling H.Q."/>
            <person name="Zhao S."/>
            <person name="Liu D."/>
            <person name="Wang J."/>
            <person name="Sun H."/>
            <person name="Zhang C."/>
            <person name="Fan H."/>
            <person name="Li D."/>
            <person name="Dong L."/>
            <person name="Tao Y."/>
            <person name="Gao C."/>
            <person name="Wu H."/>
            <person name="Li Y."/>
            <person name="Cui Y."/>
            <person name="Guo X."/>
            <person name="Zheng S."/>
            <person name="Wang B."/>
            <person name="Yu K."/>
            <person name="Liang Q."/>
            <person name="Yang W."/>
            <person name="Lou X."/>
            <person name="Chen J."/>
            <person name="Feng M."/>
            <person name="Jian J."/>
            <person name="Zhang X."/>
            <person name="Luo G."/>
            <person name="Jiang Y."/>
            <person name="Liu J."/>
            <person name="Wang Z."/>
            <person name="Sha Y."/>
            <person name="Zhang B."/>
            <person name="Wu H."/>
            <person name="Tang D."/>
            <person name="Shen Q."/>
            <person name="Xue P."/>
            <person name="Zou S."/>
            <person name="Wang X."/>
            <person name="Liu X."/>
            <person name="Wang F."/>
            <person name="Yang Y."/>
            <person name="An X."/>
            <person name="Dong Z."/>
            <person name="Zhang K."/>
            <person name="Zhang X."/>
            <person name="Luo M.C."/>
            <person name="Dvorak J."/>
            <person name="Tong Y."/>
            <person name="Wang J."/>
            <person name="Yang H."/>
            <person name="Li Z."/>
            <person name="Wang D."/>
            <person name="Zhang A."/>
            <person name="Wang J."/>
        </authorList>
    </citation>
    <scope>NUCLEOTIDE SEQUENCE</scope>
    <source>
        <strain evidence="6">cv. G1812</strain>
    </source>
</reference>
<keyword evidence="2" id="KW-0539">Nucleus</keyword>
<keyword evidence="6" id="KW-1185">Reference proteome</keyword>
<dbReference type="SUPFAM" id="SSF46785">
    <property type="entry name" value="Winged helix' DNA-binding domain"/>
    <property type="match status" value="1"/>
</dbReference>
<evidence type="ECO:0000259" key="4">
    <source>
        <dbReference type="Pfam" id="PF08100"/>
    </source>
</evidence>
<dbReference type="EnsemblPlants" id="TuG1812G0100003554.01.T01">
    <property type="protein sequence ID" value="TuG1812G0100003554.01.T01"/>
    <property type="gene ID" value="TuG1812G0100003554.01"/>
</dbReference>
<dbReference type="InterPro" id="IPR036388">
    <property type="entry name" value="WH-like_DNA-bd_sf"/>
</dbReference>
<dbReference type="GO" id="GO:0046983">
    <property type="term" value="F:protein dimerization activity"/>
    <property type="evidence" value="ECO:0007669"/>
    <property type="project" value="InterPro"/>
</dbReference>
<feature type="region of interest" description="Disordered" evidence="3">
    <location>
        <begin position="189"/>
        <end position="225"/>
    </location>
</feature>
<evidence type="ECO:0000313" key="6">
    <source>
        <dbReference type="Proteomes" id="UP000015106"/>
    </source>
</evidence>
<feature type="region of interest" description="Disordered" evidence="3">
    <location>
        <begin position="127"/>
        <end position="174"/>
    </location>
</feature>
<reference evidence="5" key="2">
    <citation type="submission" date="2018-03" db="EMBL/GenBank/DDBJ databases">
        <title>The Triticum urartu genome reveals the dynamic nature of wheat genome evolution.</title>
        <authorList>
            <person name="Ling H."/>
            <person name="Ma B."/>
            <person name="Shi X."/>
            <person name="Liu H."/>
            <person name="Dong L."/>
            <person name="Sun H."/>
            <person name="Cao Y."/>
            <person name="Gao Q."/>
            <person name="Zheng S."/>
            <person name="Li Y."/>
            <person name="Yu Y."/>
            <person name="Du H."/>
            <person name="Qi M."/>
            <person name="Li Y."/>
            <person name="Yu H."/>
            <person name="Cui Y."/>
            <person name="Wang N."/>
            <person name="Chen C."/>
            <person name="Wu H."/>
            <person name="Zhao Y."/>
            <person name="Zhang J."/>
            <person name="Li Y."/>
            <person name="Zhou W."/>
            <person name="Zhang B."/>
            <person name="Hu W."/>
            <person name="Eijk M."/>
            <person name="Tang J."/>
            <person name="Witsenboer H."/>
            <person name="Zhao S."/>
            <person name="Li Z."/>
            <person name="Zhang A."/>
            <person name="Wang D."/>
            <person name="Liang C."/>
        </authorList>
    </citation>
    <scope>NUCLEOTIDE SEQUENCE [LARGE SCALE GENOMIC DNA]</scope>
    <source>
        <strain evidence="5">cv. G1812</strain>
    </source>
</reference>
<dbReference type="Gramene" id="TuG1812G0100003554.01.T01">
    <property type="protein sequence ID" value="TuG1812G0100003554.01.T01"/>
    <property type="gene ID" value="TuG1812G0100003554.01"/>
</dbReference>
<dbReference type="Proteomes" id="UP000015106">
    <property type="component" value="Chromosome 1"/>
</dbReference>
<evidence type="ECO:0000313" key="5">
    <source>
        <dbReference type="EnsemblPlants" id="TuG1812G0100003554.01.T01"/>
    </source>
</evidence>
<dbReference type="InterPro" id="IPR012967">
    <property type="entry name" value="COMT_dimerisation"/>
</dbReference>
<dbReference type="InterPro" id="IPR024097">
    <property type="entry name" value="bHLH_ZIP_TF"/>
</dbReference>
<accession>A0A8R7K4E6</accession>
<gene>
    <name evidence="5" type="primary">LOC125547193</name>
</gene>
<feature type="domain" description="O-methyltransferase dimerisation" evidence="4">
    <location>
        <begin position="82"/>
        <end position="131"/>
    </location>
</feature>
<protein>
    <recommendedName>
        <fullName evidence="4">O-methyltransferase dimerisation domain-containing protein</fullName>
    </recommendedName>
</protein>
<dbReference type="PANTHER" id="PTHR12565:SF321">
    <property type="entry name" value="TRANSCRIPTION FACTOR BHLH089"/>
    <property type="match status" value="1"/>
</dbReference>
<feature type="compositionally biased region" description="Basic and acidic residues" evidence="3">
    <location>
        <begin position="63"/>
        <end position="74"/>
    </location>
</feature>
<dbReference type="AlphaFoldDB" id="A0A8R7K4E6"/>
<organism evidence="5 6">
    <name type="scientific">Triticum urartu</name>
    <name type="common">Red wild einkorn</name>
    <name type="synonym">Crithodium urartu</name>
    <dbReference type="NCBI Taxonomy" id="4572"/>
    <lineage>
        <taxon>Eukaryota</taxon>
        <taxon>Viridiplantae</taxon>
        <taxon>Streptophyta</taxon>
        <taxon>Embryophyta</taxon>
        <taxon>Tracheophyta</taxon>
        <taxon>Spermatophyta</taxon>
        <taxon>Magnoliopsida</taxon>
        <taxon>Liliopsida</taxon>
        <taxon>Poales</taxon>
        <taxon>Poaceae</taxon>
        <taxon>BOP clade</taxon>
        <taxon>Pooideae</taxon>
        <taxon>Triticodae</taxon>
        <taxon>Triticeae</taxon>
        <taxon>Triticinae</taxon>
        <taxon>Triticum</taxon>
    </lineage>
</organism>
<feature type="compositionally biased region" description="Pro residues" evidence="3">
    <location>
        <begin position="9"/>
        <end position="18"/>
    </location>
</feature>
<feature type="compositionally biased region" description="Basic and acidic residues" evidence="3">
    <location>
        <begin position="189"/>
        <end position="211"/>
    </location>
</feature>
<reference evidence="5" key="3">
    <citation type="submission" date="2022-06" db="UniProtKB">
        <authorList>
            <consortium name="EnsemblPlants"/>
        </authorList>
    </citation>
    <scope>IDENTIFICATION</scope>
</reference>
<dbReference type="Pfam" id="PF08100">
    <property type="entry name" value="Dimerisation"/>
    <property type="match status" value="1"/>
</dbReference>
<sequence length="272" mass="29693">TPLSERHPLPCPCRPPLPRIAAGRWPPPSPLQVAGLRPHPRSCRPPPSPPTAAPSHPLPCSHQKREVADREIRQRPVHSSPSAAELLPTGHPDPSVLERLLRLLASRGFFSEHTADGNRRRYTLTALSTSCTPTPASPPTPTTASPRRRRSDASTTGSLSPTAAPSHPLPPLIRRRGLGLQTDTEAKCFKAHKSNDETGSFRKDDETDSRNTTKAVDQNPPPPKQGFIHVRARRGQATDNHSLAERVIKRAENSSHAHQYPSEASLPGFLVH</sequence>
<evidence type="ECO:0000256" key="3">
    <source>
        <dbReference type="SAM" id="MobiDB-lite"/>
    </source>
</evidence>
<dbReference type="PANTHER" id="PTHR12565">
    <property type="entry name" value="STEROL REGULATORY ELEMENT-BINDING PROTEIN"/>
    <property type="match status" value="1"/>
</dbReference>
<feature type="region of interest" description="Disordered" evidence="3">
    <location>
        <begin position="1"/>
        <end position="94"/>
    </location>
</feature>
<evidence type="ECO:0000256" key="2">
    <source>
        <dbReference type="ARBA" id="ARBA00023242"/>
    </source>
</evidence>
<evidence type="ECO:0000256" key="1">
    <source>
        <dbReference type="ARBA" id="ARBA00004123"/>
    </source>
</evidence>